<reference evidence="2 5" key="1">
    <citation type="journal article" date="2016" name="BMC Genomics">
        <title>Type VI secretion systems of human gut Bacteroidales segregate into three genetic architectures, two of which are contained on mobile genetic elements.</title>
        <authorList>
            <person name="Coyne M.J."/>
            <person name="Roelofs K.G."/>
            <person name="Comstock L.E."/>
        </authorList>
    </citation>
    <scope>NUCLEOTIDE SEQUENCE [LARGE SCALE GENOMIC DNA]</scope>
    <source>
        <strain evidence="2 5">CL09T03C01</strain>
    </source>
</reference>
<comment type="caution">
    <text evidence="2">The sequence shown here is derived from an EMBL/GenBank/DDBJ whole genome shotgun (WGS) entry which is preliminary data.</text>
</comment>
<proteinExistence type="predicted"/>
<dbReference type="EMBL" id="QSSV01000004">
    <property type="protein sequence ID" value="RGM14996.1"/>
    <property type="molecule type" value="Genomic_DNA"/>
</dbReference>
<name>A0A125MGE7_BACSE</name>
<sequence>MKVLLYHPFIPPYRVDLFNTLSERYETDIVTMYNGDCNQAFKSKSLEHLMLFKPKVIKSKKDFLKILTSKKYDIIIPHEFGIVTIIAIIYRWWLKLTFRKSYRLIITVDDSYDMIANHNQFSWKHKLATRLMLPLVDDMINVEPRVVDYYRKHYGKGTYFPIICDDNRAEAELKACLPISERIIKEFNLEGKKILLYVGRLVELKNLRMVMQAYLSIQESNTIFSIIGDGPEMTKLKEIAKDRKDILFLGKKTGHELYAWYNIAQLFVLASWQEAFGAVTNEALQGGCRCLISELAGSQCLIKEGINGRTFNPHDKKTFTTLLATEIKNISTPVKLPLKQRKNMMPQRFDQLINNVIQLIEK</sequence>
<dbReference type="PANTHER" id="PTHR45947:SF3">
    <property type="entry name" value="SULFOQUINOVOSYL TRANSFERASE SQD2"/>
    <property type="match status" value="1"/>
</dbReference>
<dbReference type="InterPro" id="IPR050194">
    <property type="entry name" value="Glycosyltransferase_grp1"/>
</dbReference>
<dbReference type="STRING" id="46506.AA415_00419"/>
<dbReference type="EMBL" id="QRUB01000002">
    <property type="protein sequence ID" value="RGR29310.1"/>
    <property type="molecule type" value="Genomic_DNA"/>
</dbReference>
<keyword evidence="5" id="KW-1185">Reference proteome</keyword>
<dbReference type="Proteomes" id="UP000261223">
    <property type="component" value="Unassembled WGS sequence"/>
</dbReference>
<accession>A0A125MGE7</accession>
<dbReference type="Gene3D" id="3.40.50.2000">
    <property type="entry name" value="Glycogen Phosphorylase B"/>
    <property type="match status" value="2"/>
</dbReference>
<dbReference type="CDD" id="cd03801">
    <property type="entry name" value="GT4_PimA-like"/>
    <property type="match status" value="1"/>
</dbReference>
<keyword evidence="2" id="KW-0808">Transferase</keyword>
<dbReference type="Proteomes" id="UP000284161">
    <property type="component" value="Unassembled WGS sequence"/>
</dbReference>
<gene>
    <name evidence="2" type="primary">mgtA</name>
    <name evidence="2" type="ORF">AA415_00419</name>
    <name evidence="4" type="ORF">DWY58_04630</name>
    <name evidence="3" type="ORF">DXC34_03785</name>
</gene>
<evidence type="ECO:0000313" key="6">
    <source>
        <dbReference type="Proteomes" id="UP000261223"/>
    </source>
</evidence>
<dbReference type="EMBL" id="LRGC01000002">
    <property type="protein sequence ID" value="KWR56964.1"/>
    <property type="molecule type" value="Genomic_DNA"/>
</dbReference>
<protein>
    <submittedName>
        <fullName evidence="2">GDP-mannose-dependent alpha-mannosyltransferase</fullName>
        <ecNumber evidence="2">2.4.1.-</ecNumber>
    </submittedName>
    <submittedName>
        <fullName evidence="3">Glycosyltransferase</fullName>
    </submittedName>
</protein>
<dbReference type="EC" id="2.4.1.-" evidence="2"/>
<evidence type="ECO:0000313" key="2">
    <source>
        <dbReference type="EMBL" id="KWR56964.1"/>
    </source>
</evidence>
<evidence type="ECO:0000313" key="7">
    <source>
        <dbReference type="Proteomes" id="UP000284161"/>
    </source>
</evidence>
<dbReference type="AlphaFoldDB" id="A0A125MGE7"/>
<dbReference type="InterPro" id="IPR001296">
    <property type="entry name" value="Glyco_trans_1"/>
</dbReference>
<dbReference type="PANTHER" id="PTHR45947">
    <property type="entry name" value="SULFOQUINOVOSYL TRANSFERASE SQD2"/>
    <property type="match status" value="1"/>
</dbReference>
<feature type="domain" description="Glycosyl transferase family 1" evidence="1">
    <location>
        <begin position="182"/>
        <end position="326"/>
    </location>
</feature>
<dbReference type="GO" id="GO:0016757">
    <property type="term" value="F:glycosyltransferase activity"/>
    <property type="evidence" value="ECO:0007669"/>
    <property type="project" value="UniProtKB-KW"/>
</dbReference>
<dbReference type="PATRIC" id="fig|46506.5.peg.453"/>
<organism evidence="2 5">
    <name type="scientific">Bacteroides stercoris</name>
    <dbReference type="NCBI Taxonomy" id="46506"/>
    <lineage>
        <taxon>Bacteria</taxon>
        <taxon>Pseudomonadati</taxon>
        <taxon>Bacteroidota</taxon>
        <taxon>Bacteroidia</taxon>
        <taxon>Bacteroidales</taxon>
        <taxon>Bacteroidaceae</taxon>
        <taxon>Bacteroides</taxon>
    </lineage>
</organism>
<evidence type="ECO:0000259" key="1">
    <source>
        <dbReference type="Pfam" id="PF00534"/>
    </source>
</evidence>
<evidence type="ECO:0000313" key="4">
    <source>
        <dbReference type="EMBL" id="RGR29310.1"/>
    </source>
</evidence>
<dbReference type="Pfam" id="PF00534">
    <property type="entry name" value="Glycos_transf_1"/>
    <property type="match status" value="1"/>
</dbReference>
<dbReference type="SUPFAM" id="SSF53756">
    <property type="entry name" value="UDP-Glycosyltransferase/glycogen phosphorylase"/>
    <property type="match status" value="1"/>
</dbReference>
<reference evidence="6 7" key="3">
    <citation type="submission" date="2018-08" db="EMBL/GenBank/DDBJ databases">
        <title>A genome reference for cultivated species of the human gut microbiota.</title>
        <authorList>
            <person name="Zou Y."/>
            <person name="Xue W."/>
            <person name="Luo G."/>
        </authorList>
    </citation>
    <scope>NUCLEOTIDE SEQUENCE [LARGE SCALE GENOMIC DNA]</scope>
    <source>
        <strain evidence="4 7">AF25-6</strain>
        <strain evidence="3 6">TF03-6</strain>
    </source>
</reference>
<dbReference type="Proteomes" id="UP000056419">
    <property type="component" value="Unassembled WGS sequence"/>
</dbReference>
<dbReference type="RefSeq" id="WP_060385143.1">
    <property type="nucleotide sequence ID" value="NZ_LRGC01000002.1"/>
</dbReference>
<reference evidence="2" key="2">
    <citation type="submission" date="2016-01" db="EMBL/GenBank/DDBJ databases">
        <authorList>
            <person name="McClelland M."/>
            <person name="Jain A."/>
            <person name="Saraogi P."/>
            <person name="Mendelson R."/>
            <person name="Westerman R."/>
            <person name="SanMiguel P."/>
            <person name="Csonka L."/>
        </authorList>
    </citation>
    <scope>NUCLEOTIDE SEQUENCE</scope>
    <source>
        <strain evidence="2">CL09T03C01</strain>
    </source>
</reference>
<evidence type="ECO:0000313" key="3">
    <source>
        <dbReference type="EMBL" id="RGM14996.1"/>
    </source>
</evidence>
<evidence type="ECO:0000313" key="5">
    <source>
        <dbReference type="Proteomes" id="UP000056419"/>
    </source>
</evidence>
<keyword evidence="2" id="KW-0328">Glycosyltransferase</keyword>